<keyword evidence="3" id="KW-1185">Reference proteome</keyword>
<accession>A0ABR8PZR3</accession>
<dbReference type="Proteomes" id="UP000640335">
    <property type="component" value="Unassembled WGS sequence"/>
</dbReference>
<gene>
    <name evidence="2" type="ORF">H9660_00725</name>
</gene>
<feature type="coiled-coil region" evidence="1">
    <location>
        <begin position="20"/>
        <end position="73"/>
    </location>
</feature>
<evidence type="ECO:0000256" key="1">
    <source>
        <dbReference type="SAM" id="Coils"/>
    </source>
</evidence>
<protein>
    <submittedName>
        <fullName evidence="2">Uncharacterized protein</fullName>
    </submittedName>
</protein>
<sequence length="338" mass="39628">MGFINFFRRLKEKNNEYYDYDEIEEDYDEEINKIEDTIESKYIESDIEEIEVEEEVKEELKLSKEEVDELINSEILKVIDVYDDFDKVKLVAKEAAKNIGRENIIEIPKFLNGKINRPTKYINKYIDEGYWSVVVENSILMIIYSYGKDSIDILQRISQKNSNLNLKATNLLCKLASEDIEVDRIVNWIMNNLIAFNDENKIKILGFMSQIKNNNQVIGLIQHFYKTFAKSGEIEFAYKSLNHLINAAERYTNGHLKFLKEVAMNKGVINLEEIMTLEDDDPKVINLPKLNDKLSIEAAITYYSLDKNDDDINSKLYYLSEYSLDKNLRQTLKKLINE</sequence>
<dbReference type="RefSeq" id="WP_191747511.1">
    <property type="nucleotide sequence ID" value="NZ_JACSQZ010000002.1"/>
</dbReference>
<proteinExistence type="predicted"/>
<keyword evidence="1" id="KW-0175">Coiled coil</keyword>
<evidence type="ECO:0000313" key="3">
    <source>
        <dbReference type="Proteomes" id="UP000640335"/>
    </source>
</evidence>
<organism evidence="2 3">
    <name type="scientific">Clostridium gallinarum</name>
    <dbReference type="NCBI Taxonomy" id="2762246"/>
    <lineage>
        <taxon>Bacteria</taxon>
        <taxon>Bacillati</taxon>
        <taxon>Bacillota</taxon>
        <taxon>Clostridia</taxon>
        <taxon>Eubacteriales</taxon>
        <taxon>Clostridiaceae</taxon>
        <taxon>Clostridium</taxon>
    </lineage>
</organism>
<reference evidence="2 3" key="1">
    <citation type="submission" date="2020-08" db="EMBL/GenBank/DDBJ databases">
        <title>A Genomic Blueprint of the Chicken Gut Microbiome.</title>
        <authorList>
            <person name="Gilroy R."/>
            <person name="Ravi A."/>
            <person name="Getino M."/>
            <person name="Pursley I."/>
            <person name="Horton D.L."/>
            <person name="Alikhan N.-F."/>
            <person name="Baker D."/>
            <person name="Gharbi K."/>
            <person name="Hall N."/>
            <person name="Watson M."/>
            <person name="Adriaenssens E.M."/>
            <person name="Foster-Nyarko E."/>
            <person name="Jarju S."/>
            <person name="Secka A."/>
            <person name="Antonio M."/>
            <person name="Oren A."/>
            <person name="Chaudhuri R."/>
            <person name="La Ragione R.M."/>
            <person name="Hildebrand F."/>
            <person name="Pallen M.J."/>
        </authorList>
    </citation>
    <scope>NUCLEOTIDE SEQUENCE [LARGE SCALE GENOMIC DNA]</scope>
    <source>
        <strain evidence="2 3">Sa3CUN1</strain>
    </source>
</reference>
<comment type="caution">
    <text evidence="2">The sequence shown here is derived from an EMBL/GenBank/DDBJ whole genome shotgun (WGS) entry which is preliminary data.</text>
</comment>
<name>A0ABR8PZR3_9CLOT</name>
<evidence type="ECO:0000313" key="2">
    <source>
        <dbReference type="EMBL" id="MBD7913662.1"/>
    </source>
</evidence>
<dbReference type="EMBL" id="JACSQZ010000002">
    <property type="protein sequence ID" value="MBD7913662.1"/>
    <property type="molecule type" value="Genomic_DNA"/>
</dbReference>